<reference evidence="2 3" key="2">
    <citation type="submission" date="2019-08" db="EMBL/GenBank/DDBJ databases">
        <title>Amycolatopsis acidicola sp. nov., isolated from peat swamp forest soil.</title>
        <authorList>
            <person name="Srisuk N."/>
        </authorList>
    </citation>
    <scope>NUCLEOTIDE SEQUENCE [LARGE SCALE GENOMIC DNA]</scope>
    <source>
        <strain evidence="2 3">TBRC 6029</strain>
    </source>
</reference>
<keyword evidence="3" id="KW-1185">Reference proteome</keyword>
<evidence type="ECO:0000313" key="2">
    <source>
        <dbReference type="EMBL" id="TVT13757.1"/>
    </source>
</evidence>
<dbReference type="AlphaFoldDB" id="A0A557ZP07"/>
<feature type="non-terminal residue" evidence="2">
    <location>
        <position position="1"/>
    </location>
</feature>
<protein>
    <submittedName>
        <fullName evidence="2">IS5/IS1182 family transposase</fullName>
    </submittedName>
</protein>
<proteinExistence type="predicted"/>
<gene>
    <name evidence="2" type="ORF">FNH05_37540</name>
    <name evidence="1" type="ORF">FNH05_37585</name>
</gene>
<dbReference type="EMBL" id="VJWX01000869">
    <property type="protein sequence ID" value="TVT13757.1"/>
    <property type="molecule type" value="Genomic_DNA"/>
</dbReference>
<reference evidence="2 3" key="1">
    <citation type="submission" date="2019-07" db="EMBL/GenBank/DDBJ databases">
        <authorList>
            <person name="Duangmal K."/>
            <person name="Teo W.F.A."/>
        </authorList>
    </citation>
    <scope>NUCLEOTIDE SEQUENCE [LARGE SCALE GENOMIC DNA]</scope>
    <source>
        <strain evidence="2 3">TBRC 6029</strain>
    </source>
</reference>
<dbReference type="EMBL" id="VJWX01000874">
    <property type="protein sequence ID" value="TVT13653.1"/>
    <property type="molecule type" value="Genomic_DNA"/>
</dbReference>
<name>A0A557ZP07_9PSEU</name>
<accession>A0A557ZP07</accession>
<organism evidence="2 3">
    <name type="scientific">Amycolatopsis rhizosphaerae</name>
    <dbReference type="NCBI Taxonomy" id="2053003"/>
    <lineage>
        <taxon>Bacteria</taxon>
        <taxon>Bacillati</taxon>
        <taxon>Actinomycetota</taxon>
        <taxon>Actinomycetes</taxon>
        <taxon>Pseudonocardiales</taxon>
        <taxon>Pseudonocardiaceae</taxon>
        <taxon>Amycolatopsis</taxon>
    </lineage>
</organism>
<dbReference type="Proteomes" id="UP000320011">
    <property type="component" value="Unassembled WGS sequence"/>
</dbReference>
<evidence type="ECO:0000313" key="1">
    <source>
        <dbReference type="EMBL" id="TVT13653.1"/>
    </source>
</evidence>
<comment type="caution">
    <text evidence="2">The sequence shown here is derived from an EMBL/GenBank/DDBJ whole genome shotgun (WGS) entry which is preliminary data.</text>
</comment>
<sequence length="34" mass="4005">RWRTLHHITASPRRISNIIKAALTLTHFEHGRLT</sequence>
<evidence type="ECO:0000313" key="3">
    <source>
        <dbReference type="Proteomes" id="UP000320011"/>
    </source>
</evidence>